<keyword evidence="7 10" id="KW-0408">Iron</keyword>
<dbReference type="InterPro" id="IPR013785">
    <property type="entry name" value="Aldolase_TIM"/>
</dbReference>
<dbReference type="InterPro" id="IPR034505">
    <property type="entry name" value="Coproporphyrinogen-III_oxidase"/>
</dbReference>
<dbReference type="GO" id="GO:0046872">
    <property type="term" value="F:metal ion binding"/>
    <property type="evidence" value="ECO:0007669"/>
    <property type="project" value="UniProtKB-UniRule"/>
</dbReference>
<dbReference type="EMBL" id="SPIA01000002">
    <property type="protein sequence ID" value="TFH68004.1"/>
    <property type="molecule type" value="Genomic_DNA"/>
</dbReference>
<comment type="function">
    <text evidence="10">Probably acts as a heme chaperone, transferring heme to an unknown acceptor. Binds one molecule of heme per monomer, possibly covalently. Binds 1 [4Fe-4S] cluster. The cluster is coordinated with 3 cysteines and an exchangeable S-adenosyl-L-methionine.</text>
</comment>
<dbReference type="PANTHER" id="PTHR13932">
    <property type="entry name" value="COPROPORPHYRINIGEN III OXIDASE"/>
    <property type="match status" value="1"/>
</dbReference>
<evidence type="ECO:0000256" key="5">
    <source>
        <dbReference type="ARBA" id="ARBA00022691"/>
    </source>
</evidence>
<dbReference type="SFLD" id="SFLDF00562">
    <property type="entry name" value="HemN-like__clustered_with_heat"/>
    <property type="match status" value="1"/>
</dbReference>
<dbReference type="GO" id="GO:0051539">
    <property type="term" value="F:4 iron, 4 sulfur cluster binding"/>
    <property type="evidence" value="ECO:0007669"/>
    <property type="project" value="UniProtKB-UniRule"/>
</dbReference>
<keyword evidence="14" id="KW-1185">Reference proteome</keyword>
<dbReference type="SFLD" id="SFLDG01065">
    <property type="entry name" value="anaerobic_coproporphyrinogen-I"/>
    <property type="match status" value="1"/>
</dbReference>
<evidence type="ECO:0000256" key="7">
    <source>
        <dbReference type="ARBA" id="ARBA00023004"/>
    </source>
</evidence>
<evidence type="ECO:0000256" key="3">
    <source>
        <dbReference type="ARBA" id="ARBA00017228"/>
    </source>
</evidence>
<dbReference type="CDD" id="cd01335">
    <property type="entry name" value="Radical_SAM"/>
    <property type="match status" value="1"/>
</dbReference>
<evidence type="ECO:0000313" key="14">
    <source>
        <dbReference type="Proteomes" id="UP000298133"/>
    </source>
</evidence>
<dbReference type="Pfam" id="PF06969">
    <property type="entry name" value="HemN_C"/>
    <property type="match status" value="1"/>
</dbReference>
<feature type="domain" description="Radical SAM core" evidence="12">
    <location>
        <begin position="1"/>
        <end position="234"/>
    </location>
</feature>
<reference evidence="13 14" key="1">
    <citation type="submission" date="2019-03" db="EMBL/GenBank/DDBJ databases">
        <title>Draft genome of Gammaproteobacteria bacterium LSUCC0057, a member of the SAR92 clade.</title>
        <authorList>
            <person name="Lanclos V.C."/>
            <person name="Doiron C."/>
            <person name="Henson M.W."/>
            <person name="Thrash J.C."/>
        </authorList>
    </citation>
    <scope>NUCLEOTIDE SEQUENCE [LARGE SCALE GENOMIC DNA]</scope>
    <source>
        <strain evidence="13 14">LSUCC0057</strain>
    </source>
</reference>
<evidence type="ECO:0000256" key="4">
    <source>
        <dbReference type="ARBA" id="ARBA00022617"/>
    </source>
</evidence>
<accession>A0A4Y8UJN9</accession>
<keyword evidence="9 10" id="KW-0143">Chaperone</keyword>
<dbReference type="AlphaFoldDB" id="A0A4Y8UJN9"/>
<evidence type="ECO:0000256" key="8">
    <source>
        <dbReference type="ARBA" id="ARBA00023014"/>
    </source>
</evidence>
<keyword evidence="10" id="KW-0004">4Fe-4S</keyword>
<evidence type="ECO:0000256" key="9">
    <source>
        <dbReference type="ARBA" id="ARBA00023186"/>
    </source>
</evidence>
<name>A0A4Y8UJN9_9GAMM</name>
<comment type="similarity">
    <text evidence="2">Belongs to the anaerobic coproporphyrinogen-III oxidase family. HemW subfamily.</text>
</comment>
<protein>
    <recommendedName>
        <fullName evidence="3 10">Heme chaperone HemW</fullName>
    </recommendedName>
</protein>
<dbReference type="InterPro" id="IPR058240">
    <property type="entry name" value="rSAM_sf"/>
</dbReference>
<dbReference type="PANTHER" id="PTHR13932:SF5">
    <property type="entry name" value="RADICAL S-ADENOSYL METHIONINE DOMAIN-CONTAINING PROTEIN 1, MITOCHONDRIAL"/>
    <property type="match status" value="1"/>
</dbReference>
<comment type="subcellular location">
    <subcellularLocation>
        <location evidence="10">Cytoplasm</location>
    </subcellularLocation>
</comment>
<dbReference type="SMART" id="SM00729">
    <property type="entry name" value="Elp3"/>
    <property type="match status" value="1"/>
</dbReference>
<keyword evidence="6 10" id="KW-0479">Metal-binding</keyword>
<proteinExistence type="inferred from homology"/>
<dbReference type="InterPro" id="IPR004559">
    <property type="entry name" value="HemW-like"/>
</dbReference>
<dbReference type="PROSITE" id="PS51918">
    <property type="entry name" value="RADICAL_SAM"/>
    <property type="match status" value="1"/>
</dbReference>
<sequence>MSELPPLSLYVHIPWCIKKCPYCDFNSHRAPAALPEQAYVSALQRELQHAQRAAAGRPLQSIFFGGGTPSLFSAAAIAAVVDSAKDRMGFVDDIEITLEANPGAAEQQRFSGYRRAGVNRLSIGVQSFDSEQLQRLGRVHDHREAHCAVAMAQRAGFARINIDLMHGLVEQTAAQALADLNCAIDSGVEHISWYQLTLEANTEFYSKPPPLPSEEVLEEIAVRGHQRLLAAGFNHYEVSAYHRGSAARHNLNYWQFGDYLGIGAGAHSKISAWVGGQLQVSRSQNSRRPEDYLSRDNPRAQSRNLAPEELALEFMLNALRLRQGVASELFSQRTGLPPQQIAATVQQLQRRGLLVADTTRLQTTELGYRFLNSVVAAFDQQ</sequence>
<dbReference type="SUPFAM" id="SSF102114">
    <property type="entry name" value="Radical SAM enzymes"/>
    <property type="match status" value="1"/>
</dbReference>
<dbReference type="InterPro" id="IPR010723">
    <property type="entry name" value="HemN_C"/>
</dbReference>
<dbReference type="Pfam" id="PF04055">
    <property type="entry name" value="Radical_SAM"/>
    <property type="match status" value="1"/>
</dbReference>
<dbReference type="GO" id="GO:0004109">
    <property type="term" value="F:coproporphyrinogen oxidase activity"/>
    <property type="evidence" value="ECO:0007669"/>
    <property type="project" value="InterPro"/>
</dbReference>
<dbReference type="NCBIfam" id="TIGR00539">
    <property type="entry name" value="hemN_rel"/>
    <property type="match status" value="1"/>
</dbReference>
<comment type="cofactor">
    <cofactor evidence="1">
        <name>[4Fe-4S] cluster</name>
        <dbReference type="ChEBI" id="CHEBI:49883"/>
    </cofactor>
</comment>
<keyword evidence="5 10" id="KW-0949">S-adenosyl-L-methionine</keyword>
<dbReference type="InterPro" id="IPR007197">
    <property type="entry name" value="rSAM"/>
</dbReference>
<gene>
    <name evidence="13" type="primary">hemW</name>
    <name evidence="13" type="ORF">E3W66_07105</name>
</gene>
<dbReference type="OrthoDB" id="9808022at2"/>
<dbReference type="GO" id="GO:0005737">
    <property type="term" value="C:cytoplasm"/>
    <property type="evidence" value="ECO:0007669"/>
    <property type="project" value="UniProtKB-SubCell"/>
</dbReference>
<evidence type="ECO:0000259" key="12">
    <source>
        <dbReference type="PROSITE" id="PS51918"/>
    </source>
</evidence>
<evidence type="ECO:0000256" key="10">
    <source>
        <dbReference type="RuleBase" id="RU364116"/>
    </source>
</evidence>
<comment type="caution">
    <text evidence="13">The sequence shown here is derived from an EMBL/GenBank/DDBJ whole genome shotgun (WGS) entry which is preliminary data.</text>
</comment>
<evidence type="ECO:0000313" key="13">
    <source>
        <dbReference type="EMBL" id="TFH68004.1"/>
    </source>
</evidence>
<keyword evidence="8 10" id="KW-0411">Iron-sulfur</keyword>
<evidence type="ECO:0000256" key="2">
    <source>
        <dbReference type="ARBA" id="ARBA00006100"/>
    </source>
</evidence>
<feature type="compositionally biased region" description="Basic and acidic residues" evidence="11">
    <location>
        <begin position="287"/>
        <end position="298"/>
    </location>
</feature>
<evidence type="ECO:0000256" key="6">
    <source>
        <dbReference type="ARBA" id="ARBA00022723"/>
    </source>
</evidence>
<keyword evidence="4 10" id="KW-0349">Heme</keyword>
<dbReference type="Gene3D" id="3.20.20.70">
    <property type="entry name" value="Aldolase class I"/>
    <property type="match status" value="1"/>
</dbReference>
<dbReference type="SFLD" id="SFLDF00288">
    <property type="entry name" value="HemN-like__clustered_with_nucl"/>
    <property type="match status" value="1"/>
</dbReference>
<dbReference type="Proteomes" id="UP000298133">
    <property type="component" value="Unassembled WGS sequence"/>
</dbReference>
<evidence type="ECO:0000256" key="1">
    <source>
        <dbReference type="ARBA" id="ARBA00001966"/>
    </source>
</evidence>
<feature type="region of interest" description="Disordered" evidence="11">
    <location>
        <begin position="281"/>
        <end position="300"/>
    </location>
</feature>
<organism evidence="13 14">
    <name type="scientific">Gammaproteobacteria bacterium LSUCC0057</name>
    <dbReference type="NCBI Taxonomy" id="2559237"/>
    <lineage>
        <taxon>Bacteria</taxon>
        <taxon>Pseudomonadati</taxon>
        <taxon>Pseudomonadota</taxon>
        <taxon>Gammaproteobacteria</taxon>
        <taxon>Cellvibrionales</taxon>
        <taxon>Porticoccaceae</taxon>
        <taxon>SAR92 clade</taxon>
    </lineage>
</organism>
<dbReference type="GO" id="GO:0006779">
    <property type="term" value="P:porphyrin-containing compound biosynthetic process"/>
    <property type="evidence" value="ECO:0007669"/>
    <property type="project" value="InterPro"/>
</dbReference>
<dbReference type="InterPro" id="IPR006638">
    <property type="entry name" value="Elp3/MiaA/NifB-like_rSAM"/>
</dbReference>
<dbReference type="SFLD" id="SFLDS00029">
    <property type="entry name" value="Radical_SAM"/>
    <property type="match status" value="1"/>
</dbReference>
<keyword evidence="10" id="KW-0963">Cytoplasm</keyword>
<evidence type="ECO:0000256" key="11">
    <source>
        <dbReference type="SAM" id="MobiDB-lite"/>
    </source>
</evidence>